<evidence type="ECO:0000256" key="1">
    <source>
        <dbReference type="SAM" id="Coils"/>
    </source>
</evidence>
<organism evidence="3 4">
    <name type="scientific">Klebsiella oxytoca</name>
    <dbReference type="NCBI Taxonomy" id="571"/>
    <lineage>
        <taxon>Bacteria</taxon>
        <taxon>Pseudomonadati</taxon>
        <taxon>Pseudomonadota</taxon>
        <taxon>Gammaproteobacteria</taxon>
        <taxon>Enterobacterales</taxon>
        <taxon>Enterobacteriaceae</taxon>
        <taxon>Klebsiella/Raoultella group</taxon>
        <taxon>Klebsiella</taxon>
    </lineage>
</organism>
<sequence>MNPIHILKTGHYTDMYGRHYQFSEADLNDIAQTYDPTLHEAPIVVGHPRADGPAYGWVGSIKRGSDGVSVDPRDIEPQFAELVKSRRYSKVSACLYGPDTPGNPTPGRYYLRHVGFLGAQPPAIKGLKPVTFADAGEDLIELSEWSQQTTASLFSRIRDFIISQFGLEKADSVMPDYMIDGLRDEASRTAVPDVTVPAFSDPAGSPADNGTQTPSDPLSTPHPEEPDVDKTLQAQLEEENARLKRQIEEHHKTEAARAVTARHDANVAFAESLINAPQPRLAPAAKEKVVAILDALETPDDSGHPPSFSEGTATQPLAETFRTLLKQGQPVICFGEVATAENAATSSVPAEFAEADPARLALHTKAVALAKAENITYETAIARLL</sequence>
<feature type="compositionally biased region" description="Polar residues" evidence="2">
    <location>
        <begin position="208"/>
        <end position="218"/>
    </location>
</feature>
<name>A0AAN5RG32_KLEOX</name>
<evidence type="ECO:0000313" key="4">
    <source>
        <dbReference type="Proteomes" id="UP000856143"/>
    </source>
</evidence>
<dbReference type="EMBL" id="DACSEO010000097">
    <property type="protein sequence ID" value="HAT1684408.1"/>
    <property type="molecule type" value="Genomic_DNA"/>
</dbReference>
<feature type="region of interest" description="Disordered" evidence="2">
    <location>
        <begin position="195"/>
        <end position="227"/>
    </location>
</feature>
<comment type="caution">
    <text evidence="3">The sequence shown here is derived from an EMBL/GenBank/DDBJ whole genome shotgun (WGS) entry which is preliminary data.</text>
</comment>
<protein>
    <submittedName>
        <fullName evidence="3">Peptidase</fullName>
    </submittedName>
</protein>
<reference evidence="3" key="1">
    <citation type="journal article" date="2018" name="Genome Biol.">
        <title>SKESA: strategic k-mer extension for scrupulous assemblies.</title>
        <authorList>
            <person name="Souvorov A."/>
            <person name="Agarwala R."/>
            <person name="Lipman D.J."/>
        </authorList>
    </citation>
    <scope>NUCLEOTIDE SEQUENCE</scope>
    <source>
        <strain evidence="3">R404</strain>
    </source>
</reference>
<accession>A0AAN5RG32</accession>
<keyword evidence="1" id="KW-0175">Coiled coil</keyword>
<evidence type="ECO:0000313" key="3">
    <source>
        <dbReference type="EMBL" id="HAT1684408.1"/>
    </source>
</evidence>
<evidence type="ECO:0000256" key="2">
    <source>
        <dbReference type="SAM" id="MobiDB-lite"/>
    </source>
</evidence>
<dbReference type="Proteomes" id="UP000856143">
    <property type="component" value="Unassembled WGS sequence"/>
</dbReference>
<gene>
    <name evidence="3" type="ORF">I8Y21_005193</name>
</gene>
<reference evidence="3" key="2">
    <citation type="submission" date="2020-11" db="EMBL/GenBank/DDBJ databases">
        <authorList>
            <consortium name="NCBI Pathogen Detection Project"/>
        </authorList>
    </citation>
    <scope>NUCLEOTIDE SEQUENCE</scope>
    <source>
        <strain evidence="3">R404</strain>
    </source>
</reference>
<feature type="coiled-coil region" evidence="1">
    <location>
        <begin position="229"/>
        <end position="256"/>
    </location>
</feature>
<proteinExistence type="predicted"/>
<dbReference type="AlphaFoldDB" id="A0AAN5RG32"/>